<evidence type="ECO:0000256" key="1">
    <source>
        <dbReference type="SAM" id="SignalP"/>
    </source>
</evidence>
<evidence type="ECO:0000313" key="3">
    <source>
        <dbReference type="EMBL" id="HBJ07884.1"/>
    </source>
</evidence>
<gene>
    <name evidence="3" type="ORF">DDY73_02665</name>
</gene>
<dbReference type="AlphaFoldDB" id="A0A354M045"/>
<feature type="signal peptide" evidence="1">
    <location>
        <begin position="1"/>
        <end position="22"/>
    </location>
</feature>
<keyword evidence="1" id="KW-0732">Signal</keyword>
<evidence type="ECO:0000259" key="2">
    <source>
        <dbReference type="Pfam" id="PF16270"/>
    </source>
</evidence>
<dbReference type="EMBL" id="DNWC01000040">
    <property type="protein sequence ID" value="HBJ07884.1"/>
    <property type="molecule type" value="Genomic_DNA"/>
</dbReference>
<feature type="domain" description="DUF4923" evidence="2">
    <location>
        <begin position="25"/>
        <end position="205"/>
    </location>
</feature>
<dbReference type="InterPro" id="IPR032575">
    <property type="entry name" value="DUF4923"/>
</dbReference>
<sequence length="206" mass="22168">MKRKVVSLAVVLLFATTVSSYAQSLKDFLNSSNVKDAVSNIVSGISGIKQSDLQGTWKYASPACSFTSEDLLKKAGGTIVANEVSEKLAGIYTKVGISPEKFGYTFADSTFVNKFMGRNSKGTYTFDAENQELNLQYQITGLINIGKSAAKIEKSGNNIKLLFNADKLLQILTKLSSASKSSTIKTIGTVAEGYDGMLIGFELSKQ</sequence>
<name>A0A354M045_9BACT</name>
<evidence type="ECO:0000313" key="4">
    <source>
        <dbReference type="Proteomes" id="UP000262954"/>
    </source>
</evidence>
<comment type="caution">
    <text evidence="3">The sequence shown here is derived from an EMBL/GenBank/DDBJ whole genome shotgun (WGS) entry which is preliminary data.</text>
</comment>
<dbReference type="Proteomes" id="UP000262954">
    <property type="component" value="Unassembled WGS sequence"/>
</dbReference>
<reference evidence="3 4" key="1">
    <citation type="journal article" date="2018" name="Nat. Biotechnol.">
        <title>A standardized bacterial taxonomy based on genome phylogeny substantially revises the tree of life.</title>
        <authorList>
            <person name="Parks D.H."/>
            <person name="Chuvochina M."/>
            <person name="Waite D.W."/>
            <person name="Rinke C."/>
            <person name="Skarshewski A."/>
            <person name="Chaumeil P.A."/>
            <person name="Hugenholtz P."/>
        </authorList>
    </citation>
    <scope>NUCLEOTIDE SEQUENCE [LARGE SCALE GENOMIC DNA]</scope>
    <source>
        <strain evidence="3">UBA11482</strain>
    </source>
</reference>
<organism evidence="3 4">
    <name type="scientific">Coprobacter fastidiosus</name>
    <dbReference type="NCBI Taxonomy" id="1099853"/>
    <lineage>
        <taxon>Bacteria</taxon>
        <taxon>Pseudomonadati</taxon>
        <taxon>Bacteroidota</taxon>
        <taxon>Bacteroidia</taxon>
        <taxon>Bacteroidales</taxon>
        <taxon>Barnesiellaceae</taxon>
        <taxon>Coprobacter</taxon>
    </lineage>
</organism>
<feature type="chain" id="PRO_5016658925" evidence="1">
    <location>
        <begin position="23"/>
        <end position="206"/>
    </location>
</feature>
<proteinExistence type="predicted"/>
<protein>
    <submittedName>
        <fullName evidence="3">DUF4923 domain-containing protein</fullName>
    </submittedName>
</protein>
<accession>A0A354M045</accession>
<dbReference type="Pfam" id="PF16270">
    <property type="entry name" value="DUF4923"/>
    <property type="match status" value="1"/>
</dbReference>